<keyword evidence="10" id="KW-0472">Membrane</keyword>
<dbReference type="PANTHER" id="PTHR45641:SF19">
    <property type="entry name" value="NEPHROCYSTIN-3"/>
    <property type="match status" value="1"/>
</dbReference>
<keyword evidence="9" id="KW-0521">NADP</keyword>
<gene>
    <name evidence="11" type="ORF">SEV965_LOCUS6983</name>
</gene>
<dbReference type="Gene3D" id="3.90.176.10">
    <property type="entry name" value="Toxin ADP-ribosyltransferase, Chain A, domain 1"/>
    <property type="match status" value="1"/>
</dbReference>
<evidence type="ECO:0000313" key="11">
    <source>
        <dbReference type="EMBL" id="CAF0927402.1"/>
    </source>
</evidence>
<dbReference type="SUPFAM" id="SSF81901">
    <property type="entry name" value="HCP-like"/>
    <property type="match status" value="1"/>
</dbReference>
<comment type="caution">
    <text evidence="11">The sequence shown here is derived from an EMBL/GenBank/DDBJ whole genome shotgun (WGS) entry which is preliminary data.</text>
</comment>
<dbReference type="PANTHER" id="PTHR45641">
    <property type="entry name" value="TETRATRICOPEPTIDE REPEAT PROTEIN (AFU_ORTHOLOGUE AFUA_6G03870)"/>
    <property type="match status" value="1"/>
</dbReference>
<keyword evidence="4" id="KW-0548">Nucleotidyltransferase</keyword>
<protein>
    <recommendedName>
        <fullName evidence="9">NAD(P)(+)--arginine ADP-ribosyltransferase</fullName>
        <ecNumber evidence="9">2.4.2.31</ecNumber>
    </recommendedName>
    <alternativeName>
        <fullName evidence="9">Mono(ADP-ribosyl)transferase</fullName>
    </alternativeName>
</protein>
<keyword evidence="2 9" id="KW-0328">Glycosyltransferase</keyword>
<accession>A0A814BC63</accession>
<feature type="repeat" description="TPR" evidence="8">
    <location>
        <begin position="613"/>
        <end position="646"/>
    </location>
</feature>
<keyword evidence="10" id="KW-1133">Transmembrane helix</keyword>
<dbReference type="Proteomes" id="UP000663889">
    <property type="component" value="Unassembled WGS sequence"/>
</dbReference>
<keyword evidence="3 9" id="KW-0808">Transferase</keyword>
<dbReference type="SMART" id="SM00028">
    <property type="entry name" value="TPR"/>
    <property type="match status" value="6"/>
</dbReference>
<dbReference type="Gene3D" id="1.25.40.10">
    <property type="entry name" value="Tetratricopeptide repeat domain"/>
    <property type="match status" value="2"/>
</dbReference>
<evidence type="ECO:0000256" key="5">
    <source>
        <dbReference type="ARBA" id="ARBA00022737"/>
    </source>
</evidence>
<keyword evidence="5" id="KW-0677">Repeat</keyword>
<keyword evidence="6 8" id="KW-0802">TPR repeat</keyword>
<dbReference type="AlphaFoldDB" id="A0A814BC63"/>
<organism evidence="11 12">
    <name type="scientific">Rotaria sordida</name>
    <dbReference type="NCBI Taxonomy" id="392033"/>
    <lineage>
        <taxon>Eukaryota</taxon>
        <taxon>Metazoa</taxon>
        <taxon>Spiralia</taxon>
        <taxon>Gnathifera</taxon>
        <taxon>Rotifera</taxon>
        <taxon>Eurotatoria</taxon>
        <taxon>Bdelloidea</taxon>
        <taxon>Philodinida</taxon>
        <taxon>Philodinidae</taxon>
        <taxon>Rotaria</taxon>
    </lineage>
</organism>
<dbReference type="GO" id="GO:0106274">
    <property type="term" value="F:NAD+-protein-arginine ADP-ribosyltransferase activity"/>
    <property type="evidence" value="ECO:0007669"/>
    <property type="project" value="UniProtKB-EC"/>
</dbReference>
<dbReference type="Pfam" id="PF01129">
    <property type="entry name" value="ART"/>
    <property type="match status" value="1"/>
</dbReference>
<feature type="repeat" description="TPR" evidence="8">
    <location>
        <begin position="445"/>
        <end position="478"/>
    </location>
</feature>
<dbReference type="PROSITE" id="PS50005">
    <property type="entry name" value="TPR"/>
    <property type="match status" value="5"/>
</dbReference>
<name>A0A814BC63_9BILA</name>
<evidence type="ECO:0000256" key="10">
    <source>
        <dbReference type="SAM" id="Phobius"/>
    </source>
</evidence>
<dbReference type="PROSITE" id="PS51996">
    <property type="entry name" value="TR_MART"/>
    <property type="match status" value="1"/>
</dbReference>
<evidence type="ECO:0000256" key="2">
    <source>
        <dbReference type="ARBA" id="ARBA00022676"/>
    </source>
</evidence>
<evidence type="ECO:0000256" key="7">
    <source>
        <dbReference type="ARBA" id="ARBA00047597"/>
    </source>
</evidence>
<feature type="repeat" description="TPR" evidence="8">
    <location>
        <begin position="407"/>
        <end position="440"/>
    </location>
</feature>
<sequence>MATTTHSTSTEVHENNLETYSLVWLESAMNEANEYIEAQKRLRKLINHLKIFDDVEQCESYMRSVPKDDRIILIISDQLGQDVITRIHSLPQIFTIYIYCSDNKQNNDWTKKFEKIEGISTKVNALVDQILLDQTTRFRNKVDEILPINIFNSGTQAEKSTTGLNGQFVFSQLLIDRLLRMKPKVTDKNELTDRCKKFYKNNSSELAIIQEFEKDYVSDRALWWYTRESFLYRLLNKALRTQDIDLLFLFRFFMCDIQKQLQKLQCSTFLRVYRGQVISKDELDTLKTSTGQFISMNSFLSTSLDRRLALSFLSSSTISDDLQRILFEIDLDPTLAGIKPFADITSSSFFTNEQEVLIMLGSIFRLVNIDCQNGVWIAHMAMCSDNDNSLKPIYDYMKNEYDENDSGSSDFSFGILLFKMGQYDKAEKYCNRLLSELPRDHPDLAPCYHNLGMVANHKGKYDTSLEWFAKALEMYNKTRQPDDPVVATTYNSIGEVHFRKGNRTNALESFKKALSIRKKRFGEEHLQVAMCYHNMGNVYQEEKKFQEAFECHQKSLMIRQKYLPTDHPDIGASVHCIASIYLCLNYPDLALQYYNRALEIYQKSLPSQHQDIAMSHYNLGLLYAGKEDFQQALTHFQKASTIFHVTLPSTHPFIGIVNQDIQRSCSAAYDKKSGRCCGTALDPWCCAWTDSCVTPTRSCRPSARRWGVLTLGGLIGVIIGSVCGCCLLVTLVVFICKKMC</sequence>
<evidence type="ECO:0000256" key="6">
    <source>
        <dbReference type="ARBA" id="ARBA00022803"/>
    </source>
</evidence>
<reference evidence="11" key="1">
    <citation type="submission" date="2021-02" db="EMBL/GenBank/DDBJ databases">
        <authorList>
            <person name="Nowell W R."/>
        </authorList>
    </citation>
    <scope>NUCLEOTIDE SEQUENCE</scope>
</reference>
<keyword evidence="9" id="KW-0520">NAD</keyword>
<dbReference type="GO" id="GO:0016779">
    <property type="term" value="F:nucleotidyltransferase activity"/>
    <property type="evidence" value="ECO:0007669"/>
    <property type="project" value="UniProtKB-KW"/>
</dbReference>
<keyword evidence="10" id="KW-0812">Transmembrane</keyword>
<evidence type="ECO:0000256" key="1">
    <source>
        <dbReference type="ARBA" id="ARBA00009558"/>
    </source>
</evidence>
<dbReference type="EC" id="2.4.2.31" evidence="9"/>
<comment type="catalytic activity">
    <reaction evidence="7 9">
        <text>L-arginyl-[protein] + NAD(+) = N(omega)-(ADP-D-ribosyl)-L-arginyl-[protein] + nicotinamide + H(+)</text>
        <dbReference type="Rhea" id="RHEA:19149"/>
        <dbReference type="Rhea" id="RHEA-COMP:10532"/>
        <dbReference type="Rhea" id="RHEA-COMP:15087"/>
        <dbReference type="ChEBI" id="CHEBI:15378"/>
        <dbReference type="ChEBI" id="CHEBI:17154"/>
        <dbReference type="ChEBI" id="CHEBI:29965"/>
        <dbReference type="ChEBI" id="CHEBI:57540"/>
        <dbReference type="ChEBI" id="CHEBI:142554"/>
        <dbReference type="EC" id="2.4.2.31"/>
    </reaction>
</comment>
<evidence type="ECO:0000256" key="3">
    <source>
        <dbReference type="ARBA" id="ARBA00022679"/>
    </source>
</evidence>
<feature type="repeat" description="TPR" evidence="8">
    <location>
        <begin position="487"/>
        <end position="520"/>
    </location>
</feature>
<dbReference type="SUPFAM" id="SSF56399">
    <property type="entry name" value="ADP-ribosylation"/>
    <property type="match status" value="1"/>
</dbReference>
<evidence type="ECO:0000256" key="8">
    <source>
        <dbReference type="PROSITE-ProRule" id="PRU00339"/>
    </source>
</evidence>
<feature type="repeat" description="TPR" evidence="8">
    <location>
        <begin position="529"/>
        <end position="562"/>
    </location>
</feature>
<dbReference type="Pfam" id="PF13424">
    <property type="entry name" value="TPR_12"/>
    <property type="match status" value="3"/>
</dbReference>
<evidence type="ECO:0000256" key="4">
    <source>
        <dbReference type="ARBA" id="ARBA00022695"/>
    </source>
</evidence>
<evidence type="ECO:0000256" key="9">
    <source>
        <dbReference type="RuleBase" id="RU361228"/>
    </source>
</evidence>
<dbReference type="EMBL" id="CAJNOU010000237">
    <property type="protein sequence ID" value="CAF0927402.1"/>
    <property type="molecule type" value="Genomic_DNA"/>
</dbReference>
<dbReference type="InterPro" id="IPR000768">
    <property type="entry name" value="ART"/>
</dbReference>
<dbReference type="InterPro" id="IPR019734">
    <property type="entry name" value="TPR_rpt"/>
</dbReference>
<proteinExistence type="inferred from homology"/>
<dbReference type="InterPro" id="IPR011990">
    <property type="entry name" value="TPR-like_helical_dom_sf"/>
</dbReference>
<evidence type="ECO:0000313" key="12">
    <source>
        <dbReference type="Proteomes" id="UP000663889"/>
    </source>
</evidence>
<comment type="similarity">
    <text evidence="1 9">Belongs to the Arg-specific ADP-ribosyltransferase family.</text>
</comment>
<feature type="transmembrane region" description="Helical" evidence="10">
    <location>
        <begin position="706"/>
        <end position="736"/>
    </location>
</feature>